<evidence type="ECO:0000313" key="2">
    <source>
        <dbReference type="Proteomes" id="UP000186817"/>
    </source>
</evidence>
<proteinExistence type="predicted"/>
<evidence type="ECO:0000313" key="1">
    <source>
        <dbReference type="EMBL" id="OLP87959.1"/>
    </source>
</evidence>
<accession>A0A1Q9CYG1</accession>
<protein>
    <submittedName>
        <fullName evidence="1">Uncharacterized protein</fullName>
    </submittedName>
</protein>
<dbReference type="AlphaFoldDB" id="A0A1Q9CYG1"/>
<sequence length="189" mass="21042">MLKCQDKQLHGLAQGLQAASDFRSSSVLTASGISQKRSVRNGSKGWFCYRDASPAATLGLAPLDLQWQRLQQLCKKPSDSVRFCMSWPSASAVVFTRQGIKTAFEEVVFKILDTPSLLQSTQPLGTRQVDAQSQRQLATQFSIRLGRRRKKDVPADVFHWKVQAAEQSKHTNSIPDDLLRPEQWGSAAV</sequence>
<dbReference type="Proteomes" id="UP000186817">
    <property type="component" value="Unassembled WGS sequence"/>
</dbReference>
<organism evidence="1 2">
    <name type="scientific">Symbiodinium microadriaticum</name>
    <name type="common">Dinoflagellate</name>
    <name type="synonym">Zooxanthella microadriatica</name>
    <dbReference type="NCBI Taxonomy" id="2951"/>
    <lineage>
        <taxon>Eukaryota</taxon>
        <taxon>Sar</taxon>
        <taxon>Alveolata</taxon>
        <taxon>Dinophyceae</taxon>
        <taxon>Suessiales</taxon>
        <taxon>Symbiodiniaceae</taxon>
        <taxon>Symbiodinium</taxon>
    </lineage>
</organism>
<dbReference type="EMBL" id="LSRX01000833">
    <property type="protein sequence ID" value="OLP87959.1"/>
    <property type="molecule type" value="Genomic_DNA"/>
</dbReference>
<dbReference type="OrthoDB" id="408800at2759"/>
<reference evidence="1 2" key="1">
    <citation type="submission" date="2016-02" db="EMBL/GenBank/DDBJ databases">
        <title>Genome analysis of coral dinoflagellate symbionts highlights evolutionary adaptations to a symbiotic lifestyle.</title>
        <authorList>
            <person name="Aranda M."/>
            <person name="Li Y."/>
            <person name="Liew Y.J."/>
            <person name="Baumgarten S."/>
            <person name="Simakov O."/>
            <person name="Wilson M."/>
            <person name="Piel J."/>
            <person name="Ashoor H."/>
            <person name="Bougouffa S."/>
            <person name="Bajic V.B."/>
            <person name="Ryu T."/>
            <person name="Ravasi T."/>
            <person name="Bayer T."/>
            <person name="Micklem G."/>
            <person name="Kim H."/>
            <person name="Bhak J."/>
            <person name="Lajeunesse T.C."/>
            <person name="Voolstra C.R."/>
        </authorList>
    </citation>
    <scope>NUCLEOTIDE SEQUENCE [LARGE SCALE GENOMIC DNA]</scope>
    <source>
        <strain evidence="1 2">CCMP2467</strain>
    </source>
</reference>
<gene>
    <name evidence="1" type="ORF">AK812_SmicGene30750</name>
</gene>
<name>A0A1Q9CYG1_SYMMI</name>
<comment type="caution">
    <text evidence="1">The sequence shown here is derived from an EMBL/GenBank/DDBJ whole genome shotgun (WGS) entry which is preliminary data.</text>
</comment>
<keyword evidence="2" id="KW-1185">Reference proteome</keyword>